<feature type="transmembrane region" description="Helical" evidence="1">
    <location>
        <begin position="6"/>
        <end position="23"/>
    </location>
</feature>
<evidence type="ECO:0000313" key="3">
    <source>
        <dbReference type="EMBL" id="AJG24542.1"/>
    </source>
</evidence>
<reference evidence="3 4" key="1">
    <citation type="journal article" date="2015" name="Genome Announc.">
        <title>Complete Genome Sequence of Cupriavidus basilensis 4G11, Isolated from the Oak Ridge Field Research Center Site.</title>
        <authorList>
            <person name="Ray J."/>
            <person name="Waters R.J."/>
            <person name="Skerker J.M."/>
            <person name="Kuehl J.V."/>
            <person name="Price M.N."/>
            <person name="Huang J."/>
            <person name="Chakraborty R."/>
            <person name="Arkin A.P."/>
            <person name="Deutschbauer A."/>
        </authorList>
    </citation>
    <scope>NUCLEOTIDE SEQUENCE [LARGE SCALE GENOMIC DNA]</scope>
    <source>
        <strain evidence="3">4G11</strain>
    </source>
</reference>
<keyword evidence="1" id="KW-0812">Transmembrane</keyword>
<dbReference type="EMBL" id="CP010537">
    <property type="protein sequence ID" value="AJG24542.1"/>
    <property type="molecule type" value="Genomic_DNA"/>
</dbReference>
<evidence type="ECO:0000259" key="2">
    <source>
        <dbReference type="Pfam" id="PF06889"/>
    </source>
</evidence>
<keyword evidence="1" id="KW-0472">Membrane</keyword>
<sequence length="224" mass="25551">MNGMNGINIFYLLLGAFVLWRVYRFLRPKRPAVFTRRKQWALTLAQPMVDASSMTGFFNPASDHMTDAARALFRVQLLHQMEFRANATDDEVRQHLAHVFESRWFRADLHALLPTDDPRAALAFACVRMAFFARNVMLMGWVEPMAAWRVLLLNAQRAQDCFASWEDFGHAFIAGRQQWLAAFRADPLGKSFDAASLRQLLAPPKGAWAALAWPDLPAFSPEPR</sequence>
<dbReference type="AlphaFoldDB" id="A0A0C4YFG2"/>
<dbReference type="InterPro" id="IPR009677">
    <property type="entry name" value="DUF1266"/>
</dbReference>
<organism evidence="3 4">
    <name type="scientific">Cupriavidus basilensis</name>
    <dbReference type="NCBI Taxonomy" id="68895"/>
    <lineage>
        <taxon>Bacteria</taxon>
        <taxon>Pseudomonadati</taxon>
        <taxon>Pseudomonadota</taxon>
        <taxon>Betaproteobacteria</taxon>
        <taxon>Burkholderiales</taxon>
        <taxon>Burkholderiaceae</taxon>
        <taxon>Cupriavidus</taxon>
    </lineage>
</organism>
<protein>
    <submittedName>
        <fullName evidence="3">Putative inner membrane protein</fullName>
    </submittedName>
</protein>
<evidence type="ECO:0000256" key="1">
    <source>
        <dbReference type="SAM" id="Phobius"/>
    </source>
</evidence>
<dbReference type="Proteomes" id="UP000031843">
    <property type="component" value="Chromosome secondary"/>
</dbReference>
<proteinExistence type="predicted"/>
<feature type="domain" description="DUF1266" evidence="2">
    <location>
        <begin position="106"/>
        <end position="213"/>
    </location>
</feature>
<dbReference type="Pfam" id="PF06889">
    <property type="entry name" value="DUF1266"/>
    <property type="match status" value="1"/>
</dbReference>
<evidence type="ECO:0000313" key="4">
    <source>
        <dbReference type="Proteomes" id="UP000031843"/>
    </source>
</evidence>
<name>A0A0C4YFG2_9BURK</name>
<dbReference type="STRING" id="68895.RR42_s2961"/>
<keyword evidence="1" id="KW-1133">Transmembrane helix</keyword>
<keyword evidence="4" id="KW-1185">Reference proteome</keyword>
<dbReference type="KEGG" id="cbw:RR42_s2961"/>
<gene>
    <name evidence="3" type="ORF">RR42_s2961</name>
</gene>
<accession>A0A0C4YFG2</accession>